<protein>
    <submittedName>
        <fullName evidence="2">Putative hydrolase</fullName>
    </submittedName>
</protein>
<dbReference type="Proteomes" id="UP000008363">
    <property type="component" value="Unassembled WGS sequence"/>
</dbReference>
<dbReference type="STRING" id="1108045.GORHZ_182_00420"/>
<feature type="domain" description="AB hydrolase-1" evidence="1">
    <location>
        <begin position="30"/>
        <end position="271"/>
    </location>
</feature>
<dbReference type="PANTHER" id="PTHR46438">
    <property type="entry name" value="ALPHA/BETA-HYDROLASES SUPERFAMILY PROTEIN"/>
    <property type="match status" value="1"/>
</dbReference>
<evidence type="ECO:0000313" key="3">
    <source>
        <dbReference type="Proteomes" id="UP000008363"/>
    </source>
</evidence>
<dbReference type="AlphaFoldDB" id="K6V8I1"/>
<proteinExistence type="predicted"/>
<organism evidence="2 3">
    <name type="scientific">Gordonia rhizosphera NBRC 16068</name>
    <dbReference type="NCBI Taxonomy" id="1108045"/>
    <lineage>
        <taxon>Bacteria</taxon>
        <taxon>Bacillati</taxon>
        <taxon>Actinomycetota</taxon>
        <taxon>Actinomycetes</taxon>
        <taxon>Mycobacteriales</taxon>
        <taxon>Gordoniaceae</taxon>
        <taxon>Gordonia</taxon>
    </lineage>
</organism>
<dbReference type="InterPro" id="IPR000073">
    <property type="entry name" value="AB_hydrolase_1"/>
</dbReference>
<dbReference type="PANTHER" id="PTHR46438:SF11">
    <property type="entry name" value="LIPASE-RELATED"/>
    <property type="match status" value="1"/>
</dbReference>
<name>K6V8I1_9ACTN</name>
<comment type="caution">
    <text evidence="2">The sequence shown here is derived from an EMBL/GenBank/DDBJ whole genome shotgun (WGS) entry which is preliminary data.</text>
</comment>
<dbReference type="EMBL" id="BAHC01000182">
    <property type="protein sequence ID" value="GAB92538.1"/>
    <property type="molecule type" value="Genomic_DNA"/>
</dbReference>
<evidence type="ECO:0000313" key="2">
    <source>
        <dbReference type="EMBL" id="GAB92538.1"/>
    </source>
</evidence>
<reference evidence="2 3" key="1">
    <citation type="submission" date="2012-08" db="EMBL/GenBank/DDBJ databases">
        <title>Whole genome shotgun sequence of Gordonia rhizosphera NBRC 16068.</title>
        <authorList>
            <person name="Takarada H."/>
            <person name="Isaki S."/>
            <person name="Hosoyama A."/>
            <person name="Tsuchikane K."/>
            <person name="Katsumata H."/>
            <person name="Baba S."/>
            <person name="Ohji S."/>
            <person name="Yamazaki S."/>
            <person name="Fujita N."/>
        </authorList>
    </citation>
    <scope>NUCLEOTIDE SEQUENCE [LARGE SCALE GENOMIC DNA]</scope>
    <source>
        <strain evidence="2 3">NBRC 16068</strain>
    </source>
</reference>
<dbReference type="RefSeq" id="WP_006337103.1">
    <property type="nucleotide sequence ID" value="NZ_BAHC01000182.1"/>
</dbReference>
<dbReference type="Gene3D" id="3.40.50.1820">
    <property type="entry name" value="alpha/beta hydrolase"/>
    <property type="match status" value="1"/>
</dbReference>
<sequence>MDVTYDATKRELTTDQGTLRYHEAGPDDAPPLILLHGSGPGVTGWRNYRGNLGFFAQTHHCYVLEFPGFGVSDPVEGHPVLTAGSSVIRFMDALDIGSAAMIGNSMGGVVGVNLAIKKPDRVEKLVTIGGVGPNVFSPSPSEGLRLLQEFTDAPDRDKLVRWLTSMVFDKKLVTEALIEERWAAAIHPDAQKTAQMMYGSAAFEMQQQFMAASDTPPYWSMMHKVSCPTLLTWGRDDRVSPLDMAMMPMRLIPDAELHVFPNCGHWVMIEAKEAFEATVAAFLARTDTLRP</sequence>
<dbReference type="SUPFAM" id="SSF53474">
    <property type="entry name" value="alpha/beta-Hydrolases"/>
    <property type="match status" value="1"/>
</dbReference>
<dbReference type="GO" id="GO:0016787">
    <property type="term" value="F:hydrolase activity"/>
    <property type="evidence" value="ECO:0007669"/>
    <property type="project" value="UniProtKB-KW"/>
</dbReference>
<dbReference type="InterPro" id="IPR029058">
    <property type="entry name" value="AB_hydrolase_fold"/>
</dbReference>
<dbReference type="Pfam" id="PF00561">
    <property type="entry name" value="Abhydrolase_1"/>
    <property type="match status" value="1"/>
</dbReference>
<accession>K6V8I1</accession>
<dbReference type="eggNOG" id="COG2021">
    <property type="taxonomic scope" value="Bacteria"/>
</dbReference>
<evidence type="ECO:0000259" key="1">
    <source>
        <dbReference type="Pfam" id="PF00561"/>
    </source>
</evidence>
<keyword evidence="2" id="KW-0378">Hydrolase</keyword>
<dbReference type="PRINTS" id="PR00111">
    <property type="entry name" value="ABHYDROLASE"/>
</dbReference>
<keyword evidence="3" id="KW-1185">Reference proteome</keyword>
<gene>
    <name evidence="2" type="ORF">GORHZ_182_00420</name>
</gene>
<dbReference type="OrthoDB" id="9801162at2"/>